<name>A0A8H7KKA6_AGABI</name>
<sequence length="87" mass="9997">MPNLKTNENIASLERRQRCQVDVSGGLRQHGRIWADGERIVIVSGILYSFVLSSARRNFRTNKLVVKPMDLNESTKQILRGRVHMYA</sequence>
<organism evidence="1 2">
    <name type="scientific">Agaricus bisporus var. burnettii</name>
    <dbReference type="NCBI Taxonomy" id="192524"/>
    <lineage>
        <taxon>Eukaryota</taxon>
        <taxon>Fungi</taxon>
        <taxon>Dikarya</taxon>
        <taxon>Basidiomycota</taxon>
        <taxon>Agaricomycotina</taxon>
        <taxon>Agaricomycetes</taxon>
        <taxon>Agaricomycetidae</taxon>
        <taxon>Agaricales</taxon>
        <taxon>Agaricineae</taxon>
        <taxon>Agaricaceae</taxon>
        <taxon>Agaricus</taxon>
    </lineage>
</organism>
<proteinExistence type="predicted"/>
<comment type="caution">
    <text evidence="1">The sequence shown here is derived from an EMBL/GenBank/DDBJ whole genome shotgun (WGS) entry which is preliminary data.</text>
</comment>
<dbReference type="AlphaFoldDB" id="A0A8H7KKA6"/>
<dbReference type="EMBL" id="JABXXO010000002">
    <property type="protein sequence ID" value="KAF7783387.1"/>
    <property type="molecule type" value="Genomic_DNA"/>
</dbReference>
<evidence type="ECO:0000313" key="1">
    <source>
        <dbReference type="EMBL" id="KAF7783387.1"/>
    </source>
</evidence>
<protein>
    <submittedName>
        <fullName evidence="1">Uncharacterized protein</fullName>
    </submittedName>
</protein>
<evidence type="ECO:0000313" key="2">
    <source>
        <dbReference type="Proteomes" id="UP000629468"/>
    </source>
</evidence>
<reference evidence="1 2" key="1">
    <citation type="journal article" name="Sci. Rep.">
        <title>Telomere-to-telomere assembled and centromere annotated genomes of the two main subspecies of the button mushroom Agaricus bisporus reveal especially polymorphic chromosome ends.</title>
        <authorList>
            <person name="Sonnenberg A.S.M."/>
            <person name="Sedaghat-Telgerd N."/>
            <person name="Lavrijssen B."/>
            <person name="Ohm R.A."/>
            <person name="Hendrickx P.M."/>
            <person name="Scholtmeijer K."/>
            <person name="Baars J.J.P."/>
            <person name="van Peer A."/>
        </authorList>
    </citation>
    <scope>NUCLEOTIDE SEQUENCE [LARGE SCALE GENOMIC DNA]</scope>
    <source>
        <strain evidence="1 2">H119_p4</strain>
    </source>
</reference>
<accession>A0A8H7KKA6</accession>
<dbReference type="Proteomes" id="UP000629468">
    <property type="component" value="Unassembled WGS sequence"/>
</dbReference>
<gene>
    <name evidence="1" type="ORF">Agabi119p4_1411</name>
</gene>